<dbReference type="AlphaFoldDB" id="A0A9W8E699"/>
<evidence type="ECO:0000313" key="5">
    <source>
        <dbReference type="Proteomes" id="UP001150925"/>
    </source>
</evidence>
<dbReference type="OrthoDB" id="10266039at2759"/>
<dbReference type="FunFam" id="2.60.120.260:FF:000078">
    <property type="entry name" value="DAL2p Allantoicase"/>
    <property type="match status" value="1"/>
</dbReference>
<dbReference type="PANTHER" id="PTHR12045">
    <property type="entry name" value="ALLANTOICASE"/>
    <property type="match status" value="1"/>
</dbReference>
<dbReference type="GO" id="GO:0000256">
    <property type="term" value="P:allantoin catabolic process"/>
    <property type="evidence" value="ECO:0007669"/>
    <property type="project" value="InterPro"/>
</dbReference>
<feature type="compositionally biased region" description="Low complexity" evidence="2">
    <location>
        <begin position="431"/>
        <end position="446"/>
    </location>
</feature>
<evidence type="ECO:0000256" key="1">
    <source>
        <dbReference type="ARBA" id="ARBA00009242"/>
    </source>
</evidence>
<sequence length="458" mass="50807">MGNQHSSELPPYYNADPTNEATHHTLSRYTDLASDALGSNIVAVSDEFFAEAKNLIKPAAPIQDKARMTDQGAWYDGWETRRHNPKHDWVIIRLGYAGTIAGFDIDTAYFDGNHAPEASVEACFVAEDDNKDPQDYPWVEVLPKVPLGPSSQHLLALWNPPTEVFNHVRLNIYPDGGVARFRVFGNVKPRWSLMSAETILDLAAVGHGGRAVACSNAHFSAMGNLLLPGRGISMKDGWETARSREENHSDWVVVRLGITGYLHRVELDTYQFKGNFPQAASLQACYSLQDNPEDDPDCFWFQVLPKSRLEGHQLHEFPVELKDQPFTHVKLSIYPDGGIKRLRVFGRRCTEHEVKKCLQEREPLASSSVVMEEVTTTTTTTLVAVVDDKPSGVSSQASPRKPAKSGTPKKSSKNFRPREDDDNDEDYVTVGASSGSRRNSSASGSATPKRAKKSKTRV</sequence>
<comment type="caution">
    <text evidence="4">The sequence shown here is derived from an EMBL/GenBank/DDBJ whole genome shotgun (WGS) entry which is preliminary data.</text>
</comment>
<proteinExistence type="inferred from homology"/>
<feature type="region of interest" description="Disordered" evidence="2">
    <location>
        <begin position="386"/>
        <end position="458"/>
    </location>
</feature>
<evidence type="ECO:0000259" key="3">
    <source>
        <dbReference type="Pfam" id="PF03561"/>
    </source>
</evidence>
<name>A0A9W8E699_9FUNG</name>
<feature type="compositionally biased region" description="Basic residues" evidence="2">
    <location>
        <begin position="449"/>
        <end position="458"/>
    </location>
</feature>
<gene>
    <name evidence="4" type="primary">DAL2_2</name>
    <name evidence="4" type="ORF">IWQ62_003459</name>
</gene>
<dbReference type="SUPFAM" id="SSF49785">
    <property type="entry name" value="Galactose-binding domain-like"/>
    <property type="match status" value="2"/>
</dbReference>
<dbReference type="NCBIfam" id="TIGR02961">
    <property type="entry name" value="allantoicase"/>
    <property type="match status" value="1"/>
</dbReference>
<evidence type="ECO:0000313" key="4">
    <source>
        <dbReference type="EMBL" id="KAJ1962654.1"/>
    </source>
</evidence>
<dbReference type="GO" id="GO:0004037">
    <property type="term" value="F:allantoicase activity"/>
    <property type="evidence" value="ECO:0007669"/>
    <property type="project" value="InterPro"/>
</dbReference>
<feature type="domain" description="Allantoicase" evidence="3">
    <location>
        <begin position="208"/>
        <end position="348"/>
    </location>
</feature>
<dbReference type="Pfam" id="PF03561">
    <property type="entry name" value="Allantoicase"/>
    <property type="match status" value="2"/>
</dbReference>
<reference evidence="4" key="1">
    <citation type="submission" date="2022-07" db="EMBL/GenBank/DDBJ databases">
        <title>Phylogenomic reconstructions and comparative analyses of Kickxellomycotina fungi.</title>
        <authorList>
            <person name="Reynolds N.K."/>
            <person name="Stajich J.E."/>
            <person name="Barry K."/>
            <person name="Grigoriev I.V."/>
            <person name="Crous P."/>
            <person name="Smith M.E."/>
        </authorList>
    </citation>
    <scope>NUCLEOTIDE SEQUENCE</scope>
    <source>
        <strain evidence="4">RSA 1196</strain>
    </source>
</reference>
<dbReference type="InterPro" id="IPR008979">
    <property type="entry name" value="Galactose-bd-like_sf"/>
</dbReference>
<organism evidence="4 5">
    <name type="scientific">Dispira parvispora</name>
    <dbReference type="NCBI Taxonomy" id="1520584"/>
    <lineage>
        <taxon>Eukaryota</taxon>
        <taxon>Fungi</taxon>
        <taxon>Fungi incertae sedis</taxon>
        <taxon>Zoopagomycota</taxon>
        <taxon>Kickxellomycotina</taxon>
        <taxon>Dimargaritomycetes</taxon>
        <taxon>Dimargaritales</taxon>
        <taxon>Dimargaritaceae</taxon>
        <taxon>Dispira</taxon>
    </lineage>
</organism>
<dbReference type="EMBL" id="JANBPY010000933">
    <property type="protein sequence ID" value="KAJ1962654.1"/>
    <property type="molecule type" value="Genomic_DNA"/>
</dbReference>
<accession>A0A9W8E699</accession>
<dbReference type="InterPro" id="IPR015908">
    <property type="entry name" value="Allantoicase_dom"/>
</dbReference>
<keyword evidence="5" id="KW-1185">Reference proteome</keyword>
<dbReference type="Gene3D" id="2.60.120.260">
    <property type="entry name" value="Galactose-binding domain-like"/>
    <property type="match status" value="2"/>
</dbReference>
<dbReference type="HAMAP" id="MF_00813">
    <property type="entry name" value="Allantoicase"/>
    <property type="match status" value="1"/>
</dbReference>
<evidence type="ECO:0000256" key="2">
    <source>
        <dbReference type="SAM" id="MobiDB-lite"/>
    </source>
</evidence>
<protein>
    <submittedName>
        <fullName evidence="4">Allantoicase</fullName>
    </submittedName>
</protein>
<feature type="domain" description="Allantoicase" evidence="3">
    <location>
        <begin position="38"/>
        <end position="187"/>
    </location>
</feature>
<comment type="similarity">
    <text evidence="1">Belongs to the allantoicase family.</text>
</comment>
<dbReference type="Proteomes" id="UP001150925">
    <property type="component" value="Unassembled WGS sequence"/>
</dbReference>
<dbReference type="PANTHER" id="PTHR12045:SF3">
    <property type="entry name" value="INACTIVE ALLANTOICASE-RELATED"/>
    <property type="match status" value="1"/>
</dbReference>
<dbReference type="InterPro" id="IPR005164">
    <property type="entry name" value="Allantoicase"/>
</dbReference>